<proteinExistence type="predicted"/>
<dbReference type="Proteomes" id="UP001065265">
    <property type="component" value="Chromosome"/>
</dbReference>
<name>A0ABY5SY41_9SPHN</name>
<feature type="transmembrane region" description="Helical" evidence="1">
    <location>
        <begin position="58"/>
        <end position="77"/>
    </location>
</feature>
<feature type="transmembrane region" description="Helical" evidence="1">
    <location>
        <begin position="6"/>
        <end position="23"/>
    </location>
</feature>
<keyword evidence="1" id="KW-0472">Membrane</keyword>
<keyword evidence="1" id="KW-0812">Transmembrane</keyword>
<evidence type="ECO:0000313" key="2">
    <source>
        <dbReference type="EMBL" id="UVI39149.1"/>
    </source>
</evidence>
<keyword evidence="1" id="KW-1133">Transmembrane helix</keyword>
<keyword evidence="3" id="KW-1185">Reference proteome</keyword>
<accession>A0ABY5SY41</accession>
<gene>
    <name evidence="2" type="ORF">L1F33_13090</name>
</gene>
<reference evidence="2" key="1">
    <citation type="submission" date="2022-02" db="EMBL/GenBank/DDBJ databases">
        <title>Qipengyuania spongiae sp. nov., isolated from marine sponge.</title>
        <authorList>
            <person name="Li Z."/>
            <person name="Zhang M."/>
        </authorList>
    </citation>
    <scope>NUCLEOTIDE SEQUENCE</scope>
    <source>
        <strain evidence="2">PHS-Z21</strain>
    </source>
</reference>
<protein>
    <submittedName>
        <fullName evidence="2">Uncharacterized protein</fullName>
    </submittedName>
</protein>
<sequence>MTTRILIFVTILVVGMPVIWLFIRHAKKNGRVSFFGFASTSRNIDPKKYDRVLRSYRLQLYALPVVAFLVASLMEVLE</sequence>
<evidence type="ECO:0000313" key="3">
    <source>
        <dbReference type="Proteomes" id="UP001065265"/>
    </source>
</evidence>
<organism evidence="2 3">
    <name type="scientific">Qipengyuania spongiae</name>
    <dbReference type="NCBI Taxonomy" id="2909673"/>
    <lineage>
        <taxon>Bacteria</taxon>
        <taxon>Pseudomonadati</taxon>
        <taxon>Pseudomonadota</taxon>
        <taxon>Alphaproteobacteria</taxon>
        <taxon>Sphingomonadales</taxon>
        <taxon>Erythrobacteraceae</taxon>
        <taxon>Qipengyuania</taxon>
    </lineage>
</organism>
<dbReference type="EMBL" id="CP092471">
    <property type="protein sequence ID" value="UVI39149.1"/>
    <property type="molecule type" value="Genomic_DNA"/>
</dbReference>
<evidence type="ECO:0000256" key="1">
    <source>
        <dbReference type="SAM" id="Phobius"/>
    </source>
</evidence>
<dbReference type="RefSeq" id="WP_265558331.1">
    <property type="nucleotide sequence ID" value="NZ_CP092471.1"/>
</dbReference>